<dbReference type="Proteomes" id="UP000288794">
    <property type="component" value="Unassembled WGS sequence"/>
</dbReference>
<feature type="domain" description="Pili assembly chaperone N-terminal" evidence="7">
    <location>
        <begin position="22"/>
        <end position="143"/>
    </location>
</feature>
<organism evidence="9 10">
    <name type="scientific">[Pantoea] beijingensis</name>
    <dbReference type="NCBI Taxonomy" id="1324864"/>
    <lineage>
        <taxon>Bacteria</taxon>
        <taxon>Pseudomonadati</taxon>
        <taxon>Pseudomonadota</taxon>
        <taxon>Gammaproteobacteria</taxon>
        <taxon>Enterobacterales</taxon>
        <taxon>Erwiniaceae</taxon>
        <taxon>Erwinia</taxon>
    </lineage>
</organism>
<feature type="chain" id="PRO_5019056635" evidence="6">
    <location>
        <begin position="21"/>
        <end position="228"/>
    </location>
</feature>
<dbReference type="Pfam" id="PF02753">
    <property type="entry name" value="PapD_C"/>
    <property type="match status" value="1"/>
</dbReference>
<keyword evidence="5" id="KW-0143">Chaperone</keyword>
<comment type="similarity">
    <text evidence="2">Belongs to the periplasmic pilus chaperone family.</text>
</comment>
<feature type="signal peptide" evidence="6">
    <location>
        <begin position="1"/>
        <end position="20"/>
    </location>
</feature>
<dbReference type="InterPro" id="IPR008962">
    <property type="entry name" value="PapD-like_sf"/>
</dbReference>
<proteinExistence type="inferred from homology"/>
<evidence type="ECO:0000256" key="1">
    <source>
        <dbReference type="ARBA" id="ARBA00004418"/>
    </source>
</evidence>
<dbReference type="Gene3D" id="2.60.40.10">
    <property type="entry name" value="Immunoglobulins"/>
    <property type="match status" value="2"/>
</dbReference>
<dbReference type="SUPFAM" id="SSF49584">
    <property type="entry name" value="Periplasmic chaperone C-domain"/>
    <property type="match status" value="1"/>
</dbReference>
<evidence type="ECO:0000256" key="6">
    <source>
        <dbReference type="SAM" id="SignalP"/>
    </source>
</evidence>
<sequence length="228" mass="25833">MLKKIALITPLLLCCHSVNAGGVSLGATRLIYPIDKNQATLKVYNSDKDSNYLVQSWVTDENDKKVSDFIITPPLFVIQANTDSLLNVVYTGDKNKLYKNKEKLYYLNTKVIPSLTEEEKKIDNALLISTTTKIKLFTRPTNIDGDSFTSYEKLRCSYENNNLKIKNPTPFYMNLSSLSINGKEVLPAATIAPMTEFMLNTSDKSKKLKFNFINDYGVQIKDKQCNFN</sequence>
<dbReference type="InterPro" id="IPR016148">
    <property type="entry name" value="Pili_assmbl_chaperone_C"/>
</dbReference>
<dbReference type="PRINTS" id="PR00969">
    <property type="entry name" value="CHAPERONPILI"/>
</dbReference>
<name>A0A443IA64_9GAMM</name>
<evidence type="ECO:0000256" key="4">
    <source>
        <dbReference type="ARBA" id="ARBA00022764"/>
    </source>
</evidence>
<feature type="domain" description="Pili assembly chaperone C-terminal" evidence="8">
    <location>
        <begin position="165"/>
        <end position="219"/>
    </location>
</feature>
<dbReference type="InterPro" id="IPR013783">
    <property type="entry name" value="Ig-like_fold"/>
</dbReference>
<evidence type="ECO:0000256" key="2">
    <source>
        <dbReference type="ARBA" id="ARBA00007399"/>
    </source>
</evidence>
<evidence type="ECO:0000259" key="8">
    <source>
        <dbReference type="Pfam" id="PF02753"/>
    </source>
</evidence>
<dbReference type="PANTHER" id="PTHR30251:SF0">
    <property type="entry name" value="FIMBRIAL CHAPERONE PROTEIN ELFD-RELATED"/>
    <property type="match status" value="1"/>
</dbReference>
<evidence type="ECO:0000313" key="10">
    <source>
        <dbReference type="Proteomes" id="UP000288794"/>
    </source>
</evidence>
<dbReference type="InterPro" id="IPR001829">
    <property type="entry name" value="Pili_assmbl_chaperone_bac"/>
</dbReference>
<evidence type="ECO:0000256" key="5">
    <source>
        <dbReference type="ARBA" id="ARBA00023186"/>
    </source>
</evidence>
<dbReference type="SUPFAM" id="SSF49354">
    <property type="entry name" value="PapD-like"/>
    <property type="match status" value="1"/>
</dbReference>
<dbReference type="GO" id="GO:0030288">
    <property type="term" value="C:outer membrane-bounded periplasmic space"/>
    <property type="evidence" value="ECO:0007669"/>
    <property type="project" value="InterPro"/>
</dbReference>
<comment type="subcellular location">
    <subcellularLocation>
        <location evidence="1">Periplasm</location>
    </subcellularLocation>
</comment>
<evidence type="ECO:0000313" key="9">
    <source>
        <dbReference type="EMBL" id="RWR01058.1"/>
    </source>
</evidence>
<dbReference type="EMBL" id="JMEE01000044">
    <property type="protein sequence ID" value="RWR01058.1"/>
    <property type="molecule type" value="Genomic_DNA"/>
</dbReference>
<dbReference type="Pfam" id="PF00345">
    <property type="entry name" value="PapD_N"/>
    <property type="match status" value="1"/>
</dbReference>
<reference evidence="9 10" key="1">
    <citation type="submission" date="2014-04" db="EMBL/GenBank/DDBJ databases">
        <title>Draft genome sequence of Pantoea beijingensis strain LMG 27579, an emerging pathogen to Pleurotus eryngii with potential industrial application.</title>
        <authorList>
            <person name="Xu F."/>
            <person name="Liu Y."/>
            <person name="Wang S."/>
            <person name="Yin Y."/>
            <person name="Ma Y."/>
            <person name="Zhao S."/>
            <person name="Rong C."/>
        </authorList>
    </citation>
    <scope>NUCLEOTIDE SEQUENCE [LARGE SCALE GENOMIC DNA]</scope>
    <source>
        <strain evidence="9 10">LMG 27579</strain>
    </source>
</reference>
<dbReference type="InterPro" id="IPR036316">
    <property type="entry name" value="Pili_assmbl_chap_C_dom_sf"/>
</dbReference>
<keyword evidence="10" id="KW-1185">Reference proteome</keyword>
<dbReference type="AlphaFoldDB" id="A0A443IA64"/>
<protein>
    <submittedName>
        <fullName evidence="9">Chaperone protein FimC</fullName>
    </submittedName>
</protein>
<dbReference type="InterPro" id="IPR050643">
    <property type="entry name" value="Periplasmic_pilus_chap"/>
</dbReference>
<dbReference type="GO" id="GO:0071555">
    <property type="term" value="P:cell wall organization"/>
    <property type="evidence" value="ECO:0007669"/>
    <property type="project" value="InterPro"/>
</dbReference>
<keyword evidence="4" id="KW-0574">Periplasm</keyword>
<comment type="caution">
    <text evidence="9">The sequence shown here is derived from an EMBL/GenBank/DDBJ whole genome shotgun (WGS) entry which is preliminary data.</text>
</comment>
<dbReference type="PANTHER" id="PTHR30251">
    <property type="entry name" value="PILUS ASSEMBLY CHAPERONE"/>
    <property type="match status" value="1"/>
</dbReference>
<keyword evidence="3 6" id="KW-0732">Signal</keyword>
<accession>A0A443IA64</accession>
<gene>
    <name evidence="9" type="ORF">ED28_16550</name>
</gene>
<evidence type="ECO:0000259" key="7">
    <source>
        <dbReference type="Pfam" id="PF00345"/>
    </source>
</evidence>
<evidence type="ECO:0000256" key="3">
    <source>
        <dbReference type="ARBA" id="ARBA00022729"/>
    </source>
</evidence>
<dbReference type="InterPro" id="IPR016147">
    <property type="entry name" value="Pili_assmbl_chaperone_N"/>
</dbReference>